<organism evidence="7 8">
    <name type="scientific">Novipirellula aureliae</name>
    <dbReference type="NCBI Taxonomy" id="2527966"/>
    <lineage>
        <taxon>Bacteria</taxon>
        <taxon>Pseudomonadati</taxon>
        <taxon>Planctomycetota</taxon>
        <taxon>Planctomycetia</taxon>
        <taxon>Pirellulales</taxon>
        <taxon>Pirellulaceae</taxon>
        <taxon>Novipirellula</taxon>
    </lineage>
</organism>
<dbReference type="Pfam" id="PF07940">
    <property type="entry name" value="Hepar_II_III_C"/>
    <property type="match status" value="1"/>
</dbReference>
<evidence type="ECO:0000256" key="4">
    <source>
        <dbReference type="ARBA" id="ARBA00023239"/>
    </source>
</evidence>
<dbReference type="PANTHER" id="PTHR39210">
    <property type="entry name" value="HEPARIN-SULFATE LYASE"/>
    <property type="match status" value="1"/>
</dbReference>
<dbReference type="Proteomes" id="UP000315471">
    <property type="component" value="Unassembled WGS sequence"/>
</dbReference>
<evidence type="ECO:0000256" key="2">
    <source>
        <dbReference type="ARBA" id="ARBA00022729"/>
    </source>
</evidence>
<comment type="caution">
    <text evidence="7">The sequence shown here is derived from an EMBL/GenBank/DDBJ whole genome shotgun (WGS) entry which is preliminary data.</text>
</comment>
<dbReference type="PANTHER" id="PTHR39210:SF1">
    <property type="entry name" value="HEPARIN-SULFATE LYASE"/>
    <property type="match status" value="1"/>
</dbReference>
<evidence type="ECO:0000259" key="6">
    <source>
        <dbReference type="Pfam" id="PF16889"/>
    </source>
</evidence>
<keyword evidence="3" id="KW-0574">Periplasm</keyword>
<keyword evidence="2" id="KW-0732">Signal</keyword>
<feature type="domain" description="Heparinase II/III-like C-terminal" evidence="5">
    <location>
        <begin position="391"/>
        <end position="619"/>
    </location>
</feature>
<reference evidence="7 8" key="1">
    <citation type="submission" date="2019-02" db="EMBL/GenBank/DDBJ databases">
        <title>Deep-cultivation of Planctomycetes and their phenomic and genomic characterization uncovers novel biology.</title>
        <authorList>
            <person name="Wiegand S."/>
            <person name="Jogler M."/>
            <person name="Boedeker C."/>
            <person name="Pinto D."/>
            <person name="Vollmers J."/>
            <person name="Rivas-Marin E."/>
            <person name="Kohn T."/>
            <person name="Peeters S.H."/>
            <person name="Heuer A."/>
            <person name="Rast P."/>
            <person name="Oberbeckmann S."/>
            <person name="Bunk B."/>
            <person name="Jeske O."/>
            <person name="Meyerdierks A."/>
            <person name="Storesund J.E."/>
            <person name="Kallscheuer N."/>
            <person name="Luecker S."/>
            <person name="Lage O.M."/>
            <person name="Pohl T."/>
            <person name="Merkel B.J."/>
            <person name="Hornburger P."/>
            <person name="Mueller R.-W."/>
            <person name="Bruemmer F."/>
            <person name="Labrenz M."/>
            <person name="Spormann A.M."/>
            <person name="Op Den Camp H."/>
            <person name="Overmann J."/>
            <person name="Amann R."/>
            <person name="Jetten M.S.M."/>
            <person name="Mascher T."/>
            <person name="Medema M.H."/>
            <person name="Devos D.P."/>
            <person name="Kaster A.-K."/>
            <person name="Ovreas L."/>
            <person name="Rohde M."/>
            <person name="Galperin M.Y."/>
            <person name="Jogler C."/>
        </authorList>
    </citation>
    <scope>NUCLEOTIDE SEQUENCE [LARGE SCALE GENOMIC DNA]</scope>
    <source>
        <strain evidence="7 8">Q31b</strain>
    </source>
</reference>
<dbReference type="InterPro" id="IPR031680">
    <property type="entry name" value="Hepar_II_III_N"/>
</dbReference>
<keyword evidence="8" id="KW-1185">Reference proteome</keyword>
<sequence>MQDIKTFFSWLDLDRKGLEAVKAEVERNNDDAAAEALLAYFRTRDNVTYYDGWEKPKPGTPFDTTKADAICRNHLVHVDLPEDIDWHADPHGDPEWTYCLNRHEFLTELGRAYWYTGDEKYTQAWKRILGDWIVKNPMPDMEWMLHVDGEVSRPHFMKQGTWRPLTIGIRMYTSYVPCFYHFLDSPELTPKFLVTMLTSMVEHARHTRLYYTRHKSYFNVSPNWGLMESNGLAHMGILFPEFKEALDWKAEAMSRFEEQIRMQICEEGMQVERASGYHLVCTFCFTQILDLALRNQVRVSDTYMANAEKMIDFVVSIMKPHGVYPMLKDADESDVFGERASGGLWEDINNLNMLEDHNDLRWVLKAGARLFHRPDMLWIATHGEQGEKPTLGSLAMPDSGFAVMRSGWDHDDLYCVYTCGELGVMDQSCVHGNADALSVDISGHGETLLIDPGRYLYEGPWRVWFKSTAAHNSITVDGQDSSELADEWMFKTKAKSTLRCFSSTEKFDYVDGSHDGFERLGDPVTHRRRVVFVKPHFWLVVDELTAKAQHQYDQYWHFGPEAQVTEGKDLSVTAIYQNEVGILVKPVRTDGLSLTHHRGSEDPIQGWVSYDYAVKVPAPALQYRRTAGQTTLATLLVPFQAGDVEVTAKSVGENHFEVANRHSTFVILLGDGTPQTIGDFEFDAEMLCAEFDADGKLADCSAAKASLIKYQGQTILDATVRHKVDRSNTLS</sequence>
<dbReference type="Pfam" id="PF16889">
    <property type="entry name" value="Hepar_II_III_N"/>
    <property type="match status" value="1"/>
</dbReference>
<name>A0A5C6DLF9_9BACT</name>
<evidence type="ECO:0000256" key="3">
    <source>
        <dbReference type="ARBA" id="ARBA00022764"/>
    </source>
</evidence>
<dbReference type="InterPro" id="IPR012480">
    <property type="entry name" value="Hepar_II_III_C"/>
</dbReference>
<dbReference type="AlphaFoldDB" id="A0A5C6DLF9"/>
<dbReference type="EMBL" id="SJPY01000008">
    <property type="protein sequence ID" value="TWU36471.1"/>
    <property type="molecule type" value="Genomic_DNA"/>
</dbReference>
<dbReference type="RefSeq" id="WP_197172075.1">
    <property type="nucleotide sequence ID" value="NZ_SJPY01000008.1"/>
</dbReference>
<proteinExistence type="predicted"/>
<dbReference type="InterPro" id="IPR008929">
    <property type="entry name" value="Chondroitin_lyas"/>
</dbReference>
<dbReference type="Gene3D" id="1.50.10.100">
    <property type="entry name" value="Chondroitin AC/alginate lyase"/>
    <property type="match status" value="1"/>
</dbReference>
<evidence type="ECO:0000313" key="8">
    <source>
        <dbReference type="Proteomes" id="UP000315471"/>
    </source>
</evidence>
<evidence type="ECO:0000256" key="1">
    <source>
        <dbReference type="ARBA" id="ARBA00004418"/>
    </source>
</evidence>
<keyword evidence="4 7" id="KW-0456">Lyase</keyword>
<dbReference type="EC" id="4.2.2.8" evidence="7"/>
<feature type="domain" description="Heparin-sulfate lyase N-terminal" evidence="6">
    <location>
        <begin position="7"/>
        <end position="334"/>
    </location>
</feature>
<evidence type="ECO:0000313" key="7">
    <source>
        <dbReference type="EMBL" id="TWU36471.1"/>
    </source>
</evidence>
<evidence type="ECO:0000259" key="5">
    <source>
        <dbReference type="Pfam" id="PF07940"/>
    </source>
</evidence>
<dbReference type="GO" id="GO:0042597">
    <property type="term" value="C:periplasmic space"/>
    <property type="evidence" value="ECO:0007669"/>
    <property type="project" value="UniProtKB-SubCell"/>
</dbReference>
<protein>
    <submittedName>
        <fullName evidence="7">Heparin-sulfate lyase</fullName>
        <ecNumber evidence="7">4.2.2.8</ecNumber>
    </submittedName>
</protein>
<dbReference type="SUPFAM" id="SSF48230">
    <property type="entry name" value="Chondroitin AC/alginate lyase"/>
    <property type="match status" value="1"/>
</dbReference>
<comment type="subcellular location">
    <subcellularLocation>
        <location evidence="1">Periplasm</location>
    </subcellularLocation>
</comment>
<dbReference type="GO" id="GO:0015021">
    <property type="term" value="F:heparin-sulfate lyase activity"/>
    <property type="evidence" value="ECO:0007669"/>
    <property type="project" value="UniProtKB-EC"/>
</dbReference>
<gene>
    <name evidence="7" type="primary">hepC_1</name>
    <name evidence="7" type="ORF">Q31b_47520</name>
</gene>
<accession>A0A5C6DLF9</accession>
<dbReference type="Gene3D" id="2.70.98.70">
    <property type="match status" value="1"/>
</dbReference>